<dbReference type="EMBL" id="CP020946">
    <property type="protein sequence ID" value="ASD62810.1"/>
    <property type="molecule type" value="Genomic_DNA"/>
</dbReference>
<protein>
    <recommendedName>
        <fullName evidence="5">AAA domain-containing protein</fullName>
    </recommendedName>
</protein>
<sequence length="214" mass="23849">MEGRYPDRIDSEAANLVAFLLRHTRTNSERLRLNSVITKWLGERLELIDNTKLEKMKGISAHILKGTDPTLRTSVALANTGYGVSQVLPIIVAKAFSNKGAILIEQPELHLHPKAQAEIAELLLEMAEEGHQLFIETHSEHLILRLRSLVAQKKSPLPPDEIKLFHVNKKKDGSTLDEVSITETGDLEGWPEGFFSASSEDISAILRAKMSVKK</sequence>
<feature type="domain" description="DUF3696" evidence="1">
    <location>
        <begin position="157"/>
        <end position="196"/>
    </location>
</feature>
<evidence type="ECO:0008006" key="5">
    <source>
        <dbReference type="Google" id="ProtNLM"/>
    </source>
</evidence>
<dbReference type="Gene3D" id="3.40.50.300">
    <property type="entry name" value="P-loop containing nucleotide triphosphate hydrolases"/>
    <property type="match status" value="1"/>
</dbReference>
<gene>
    <name evidence="3" type="ORF">B9G79_04130</name>
</gene>
<reference evidence="3 4" key="1">
    <citation type="submission" date="2017-04" db="EMBL/GenBank/DDBJ databases">
        <title>Whole genome sequence of Bdellovibrio bacteriovorus strain SSB218315.</title>
        <authorList>
            <person name="Oyedara O."/>
            <person name="Rodriguez-Perez M.A."/>
        </authorList>
    </citation>
    <scope>NUCLEOTIDE SEQUENCE [LARGE SCALE GENOMIC DNA]</scope>
    <source>
        <strain evidence="3 4">SSB218315</strain>
    </source>
</reference>
<evidence type="ECO:0000313" key="3">
    <source>
        <dbReference type="EMBL" id="ASD62810.1"/>
    </source>
</evidence>
<proteinExistence type="predicted"/>
<dbReference type="InterPro" id="IPR041685">
    <property type="entry name" value="AAA_GajA/Old/RecF-like"/>
</dbReference>
<dbReference type="PANTHER" id="PTHR43581">
    <property type="entry name" value="ATP/GTP PHOSPHATASE"/>
    <property type="match status" value="1"/>
</dbReference>
<dbReference type="PANTHER" id="PTHR43581:SF2">
    <property type="entry name" value="EXCINUCLEASE ATPASE SUBUNIT"/>
    <property type="match status" value="1"/>
</dbReference>
<accession>A0A1Z3N5P4</accession>
<feature type="domain" description="Endonuclease GajA/Old nuclease/RecF-like AAA" evidence="2">
    <location>
        <begin position="40"/>
        <end position="143"/>
    </location>
</feature>
<evidence type="ECO:0000259" key="2">
    <source>
        <dbReference type="Pfam" id="PF13175"/>
    </source>
</evidence>
<dbReference type="InterPro" id="IPR051396">
    <property type="entry name" value="Bact_Antivir_Def_Nuclease"/>
</dbReference>
<evidence type="ECO:0000313" key="4">
    <source>
        <dbReference type="Proteomes" id="UP000197003"/>
    </source>
</evidence>
<organism evidence="3 4">
    <name type="scientific">Bdellovibrio bacteriovorus</name>
    <dbReference type="NCBI Taxonomy" id="959"/>
    <lineage>
        <taxon>Bacteria</taxon>
        <taxon>Pseudomonadati</taxon>
        <taxon>Bdellovibrionota</taxon>
        <taxon>Bdellovibrionia</taxon>
        <taxon>Bdellovibrionales</taxon>
        <taxon>Pseudobdellovibrionaceae</taxon>
        <taxon>Bdellovibrio</taxon>
    </lineage>
</organism>
<dbReference type="Pfam" id="PF12476">
    <property type="entry name" value="DUF3696"/>
    <property type="match status" value="1"/>
</dbReference>
<dbReference type="RefSeq" id="WP_088564427.1">
    <property type="nucleotide sequence ID" value="NZ_CP020946.1"/>
</dbReference>
<name>A0A1Z3N5P4_BDEBC</name>
<dbReference type="AlphaFoldDB" id="A0A1Z3N5P4"/>
<evidence type="ECO:0000259" key="1">
    <source>
        <dbReference type="Pfam" id="PF12476"/>
    </source>
</evidence>
<dbReference type="Pfam" id="PF13175">
    <property type="entry name" value="AAA_15"/>
    <property type="match status" value="1"/>
</dbReference>
<dbReference type="InterPro" id="IPR027417">
    <property type="entry name" value="P-loop_NTPase"/>
</dbReference>
<dbReference type="Proteomes" id="UP000197003">
    <property type="component" value="Chromosome"/>
</dbReference>
<dbReference type="InterPro" id="IPR022532">
    <property type="entry name" value="DUF3696"/>
</dbReference>
<dbReference type="OrthoDB" id="3322489at2"/>
<dbReference type="SUPFAM" id="SSF52540">
    <property type="entry name" value="P-loop containing nucleoside triphosphate hydrolases"/>
    <property type="match status" value="1"/>
</dbReference>